<evidence type="ECO:0000259" key="1">
    <source>
        <dbReference type="Pfam" id="PF01965"/>
    </source>
</evidence>
<dbReference type="InterPro" id="IPR029062">
    <property type="entry name" value="Class_I_gatase-like"/>
</dbReference>
<dbReference type="InterPro" id="IPR052158">
    <property type="entry name" value="INH-QAR"/>
</dbReference>
<dbReference type="CDD" id="cd03139">
    <property type="entry name" value="GATase1_PfpI_2"/>
    <property type="match status" value="1"/>
</dbReference>
<evidence type="ECO:0000313" key="2">
    <source>
        <dbReference type="EMBL" id="AHG25364.1"/>
    </source>
</evidence>
<dbReference type="GO" id="GO:0006355">
    <property type="term" value="P:regulation of DNA-templated transcription"/>
    <property type="evidence" value="ECO:0007669"/>
    <property type="project" value="TreeGrafter"/>
</dbReference>
<reference evidence="2" key="1">
    <citation type="journal article" date="2015" name="J. Antimicrob. Chemother.">
        <title>A vanG-type locus in Clostridium argentinense.</title>
        <authorList>
            <person name="Berthet N."/>
            <person name="Perichon B."/>
            <person name="Mazuet C."/>
            <person name="Chapeton-Montes D."/>
            <person name="Bouchier C."/>
            <person name="Bouvet P."/>
            <person name="Legeay C."/>
            <person name="Popoff M.R."/>
            <person name="Courvalin P."/>
        </authorList>
    </citation>
    <scope>NUCLEOTIDE SEQUENCE</scope>
    <source>
        <strain evidence="2">NCIB10714</strain>
    </source>
</reference>
<accession>A0A023J5V5</accession>
<dbReference type="PANTHER" id="PTHR43130:SF14">
    <property type="entry name" value="DJ-1_PFPI DOMAIN-CONTAINING PROTEIN"/>
    <property type="match status" value="1"/>
</dbReference>
<proteinExistence type="predicted"/>
<dbReference type="Gene3D" id="3.40.50.880">
    <property type="match status" value="1"/>
</dbReference>
<protein>
    <submittedName>
        <fullName evidence="2">AraC family transcriptional regulator</fullName>
    </submittedName>
</protein>
<sequence length="206" mass="22900">MEGMLMKEIKNVAILIFEDVEILDFCGPFEVFSITARDTNLNVYTVAEKITPILTYNKLSVNPHYSIFDCPEPDIVLIPGGKGSRKEMNNPIIINWIKSVSKNAELVLSVCTGAFLLAKADLLDNLEITTHHLSLEFLKEIAPSSAKVREGVRFIDNGKVVLSAGISAGIDMSLYVVERIFGKEKALNTASIMEYEWNPEHGIKLI</sequence>
<dbReference type="InterPro" id="IPR002818">
    <property type="entry name" value="DJ-1/PfpI"/>
</dbReference>
<feature type="domain" description="DJ-1/PfpI" evidence="1">
    <location>
        <begin position="10"/>
        <end position="178"/>
    </location>
</feature>
<dbReference type="SUPFAM" id="SSF52317">
    <property type="entry name" value="Class I glutamine amidotransferase-like"/>
    <property type="match status" value="1"/>
</dbReference>
<dbReference type="EMBL" id="KF758552">
    <property type="protein sequence ID" value="AHG25364.1"/>
    <property type="molecule type" value="Genomic_DNA"/>
</dbReference>
<organism evidence="2">
    <name type="scientific">Clostridium argentinense</name>
    <dbReference type="NCBI Taxonomy" id="29341"/>
    <lineage>
        <taxon>Bacteria</taxon>
        <taxon>Bacillati</taxon>
        <taxon>Bacillota</taxon>
        <taxon>Clostridia</taxon>
        <taxon>Eubacteriales</taxon>
        <taxon>Clostridiaceae</taxon>
        <taxon>Clostridium</taxon>
    </lineage>
</organism>
<dbReference type="Pfam" id="PF01965">
    <property type="entry name" value="DJ-1_PfpI"/>
    <property type="match status" value="1"/>
</dbReference>
<dbReference type="AlphaFoldDB" id="A0A023J5V5"/>
<name>A0A023J5V5_9CLOT</name>
<dbReference type="PANTHER" id="PTHR43130">
    <property type="entry name" value="ARAC-FAMILY TRANSCRIPTIONAL REGULATOR"/>
    <property type="match status" value="1"/>
</dbReference>